<accession>A0A318J8W2</accession>
<name>A0A318J8W2_9BURK</name>
<reference evidence="1 2" key="1">
    <citation type="submission" date="2018-05" db="EMBL/GenBank/DDBJ databases">
        <title>Genomic Encyclopedia of Type Strains, Phase IV (KMG-IV): sequencing the most valuable type-strain genomes for metagenomic binning, comparative biology and taxonomic classification.</title>
        <authorList>
            <person name="Goeker M."/>
        </authorList>
    </citation>
    <scope>NUCLEOTIDE SEQUENCE [LARGE SCALE GENOMIC DNA]</scope>
    <source>
        <strain evidence="1 2">DSM 19792</strain>
    </source>
</reference>
<protein>
    <submittedName>
        <fullName evidence="1">Uncharacterized protein</fullName>
    </submittedName>
</protein>
<evidence type="ECO:0000313" key="2">
    <source>
        <dbReference type="Proteomes" id="UP000247792"/>
    </source>
</evidence>
<dbReference type="AlphaFoldDB" id="A0A318J8W2"/>
<dbReference type="Proteomes" id="UP000247792">
    <property type="component" value="Unassembled WGS sequence"/>
</dbReference>
<organism evidence="1 2">
    <name type="scientific">Undibacterium pigrum</name>
    <dbReference type="NCBI Taxonomy" id="401470"/>
    <lineage>
        <taxon>Bacteria</taxon>
        <taxon>Pseudomonadati</taxon>
        <taxon>Pseudomonadota</taxon>
        <taxon>Betaproteobacteria</taxon>
        <taxon>Burkholderiales</taxon>
        <taxon>Oxalobacteraceae</taxon>
        <taxon>Undibacterium</taxon>
    </lineage>
</organism>
<evidence type="ECO:0000313" key="1">
    <source>
        <dbReference type="EMBL" id="PXX43040.1"/>
    </source>
</evidence>
<dbReference type="RefSeq" id="WP_110255605.1">
    <property type="nucleotide sequence ID" value="NZ_QJKB01000004.1"/>
</dbReference>
<comment type="caution">
    <text evidence="1">The sequence shown here is derived from an EMBL/GenBank/DDBJ whole genome shotgun (WGS) entry which is preliminary data.</text>
</comment>
<proteinExistence type="predicted"/>
<sequence length="67" mass="7441">MNTCLVKSGVFFVYGSLRVGMGHLLGKHQLRASGYQMLTNARCQVAIGDAQRVIRQCIKRQQNSLTS</sequence>
<gene>
    <name evidence="1" type="ORF">DFR42_10440</name>
</gene>
<dbReference type="EMBL" id="QJKB01000004">
    <property type="protein sequence ID" value="PXX43040.1"/>
    <property type="molecule type" value="Genomic_DNA"/>
</dbReference>
<keyword evidence="2" id="KW-1185">Reference proteome</keyword>